<reference evidence="1" key="1">
    <citation type="submission" date="2022-11" db="EMBL/GenBank/DDBJ databases">
        <title>beta-Carotene-producing bacterium, Jeongeuplla avenae sp. nov., alleviates the salt stress of Arabidopsis seedlings.</title>
        <authorList>
            <person name="Jiang L."/>
            <person name="Lee J."/>
        </authorList>
    </citation>
    <scope>NUCLEOTIDE SEQUENCE</scope>
    <source>
        <strain evidence="1">DY_R2A_6</strain>
    </source>
</reference>
<name>A0ACD4NV82_9HYPH</name>
<accession>A0ACD4NV82</accession>
<dbReference type="Proteomes" id="UP001163223">
    <property type="component" value="Chromosome"/>
</dbReference>
<gene>
    <name evidence="1" type="ORF">OXU80_10010</name>
</gene>
<evidence type="ECO:0000313" key="2">
    <source>
        <dbReference type="Proteomes" id="UP001163223"/>
    </source>
</evidence>
<evidence type="ECO:0000313" key="1">
    <source>
        <dbReference type="EMBL" id="WAJ30507.1"/>
    </source>
</evidence>
<dbReference type="EMBL" id="CP113520">
    <property type="protein sequence ID" value="WAJ30507.1"/>
    <property type="molecule type" value="Genomic_DNA"/>
</dbReference>
<proteinExistence type="predicted"/>
<sequence>MLASAGIDAARTAGKFEETSTRADAERLEAGAEQNEAMMQMLDDMIDQALSRLMAPRGRFDAVFDTIVEAVQDRGNTLPRAQFRG</sequence>
<protein>
    <submittedName>
        <fullName evidence="1">Uncharacterized protein</fullName>
    </submittedName>
</protein>
<keyword evidence="2" id="KW-1185">Reference proteome</keyword>
<organism evidence="1 2">
    <name type="scientific">Antarcticirhabdus aurantiaca</name>
    <dbReference type="NCBI Taxonomy" id="2606717"/>
    <lineage>
        <taxon>Bacteria</taxon>
        <taxon>Pseudomonadati</taxon>
        <taxon>Pseudomonadota</taxon>
        <taxon>Alphaproteobacteria</taxon>
        <taxon>Hyphomicrobiales</taxon>
        <taxon>Aurantimonadaceae</taxon>
        <taxon>Antarcticirhabdus</taxon>
    </lineage>
</organism>